<gene>
    <name evidence="2" type="ORF">R16034_00850</name>
</gene>
<protein>
    <submittedName>
        <fullName evidence="2">Uncharacterized protein</fullName>
    </submittedName>
</protein>
<dbReference type="AlphaFoldDB" id="A0AB72X4F0"/>
<sequence>MTPLERYHWQRKNRRVAYLIFAGLVVFVAALGKLHGSL</sequence>
<evidence type="ECO:0000256" key="1">
    <source>
        <dbReference type="SAM" id="Phobius"/>
    </source>
</evidence>
<evidence type="ECO:0000313" key="3">
    <source>
        <dbReference type="Proteomes" id="UP001189225"/>
    </source>
</evidence>
<dbReference type="Proteomes" id="UP001189225">
    <property type="component" value="Unassembled WGS sequence"/>
</dbReference>
<name>A0AB72X4F0_9RALS</name>
<keyword evidence="3" id="KW-1185">Reference proteome</keyword>
<keyword evidence="1" id="KW-0472">Membrane</keyword>
<keyword evidence="1" id="KW-1133">Transmembrane helix</keyword>
<dbReference type="EMBL" id="CATWHI010000001">
    <property type="protein sequence ID" value="CAJ0737794.1"/>
    <property type="molecule type" value="Genomic_DNA"/>
</dbReference>
<reference evidence="2 3" key="1">
    <citation type="submission" date="2023-07" db="EMBL/GenBank/DDBJ databases">
        <authorList>
            <person name="Peeters C."/>
        </authorList>
    </citation>
    <scope>NUCLEOTIDE SEQUENCE [LARGE SCALE GENOMIC DNA]</scope>
    <source>
        <strain evidence="2 3">R-16034</strain>
    </source>
</reference>
<feature type="transmembrane region" description="Helical" evidence="1">
    <location>
        <begin position="16"/>
        <end position="35"/>
    </location>
</feature>
<organism evidence="2 3">
    <name type="scientific">Ralstonia edaphi</name>
    <dbReference type="NCBI Taxonomy" id="3058599"/>
    <lineage>
        <taxon>Bacteria</taxon>
        <taxon>Pseudomonadati</taxon>
        <taxon>Pseudomonadota</taxon>
        <taxon>Betaproteobacteria</taxon>
        <taxon>Burkholderiales</taxon>
        <taxon>Burkholderiaceae</taxon>
        <taxon>Ralstonia</taxon>
    </lineage>
</organism>
<proteinExistence type="predicted"/>
<accession>A0AB72X4F0</accession>
<comment type="caution">
    <text evidence="2">The sequence shown here is derived from an EMBL/GenBank/DDBJ whole genome shotgun (WGS) entry which is preliminary data.</text>
</comment>
<evidence type="ECO:0000313" key="2">
    <source>
        <dbReference type="EMBL" id="CAJ0737794.1"/>
    </source>
</evidence>
<keyword evidence="1" id="KW-0812">Transmembrane</keyword>